<organism evidence="1 2">
    <name type="scientific">Synechococcus phage S-SZBM1</name>
    <dbReference type="NCBI Taxonomy" id="2926475"/>
    <lineage>
        <taxon>Viruses</taxon>
        <taxon>Duplodnaviria</taxon>
        <taxon>Heunggongvirae</taxon>
        <taxon>Uroviricota</taxon>
        <taxon>Caudoviricetes</taxon>
        <taxon>Pantevenvirales</taxon>
        <taxon>Kyanoviridae</taxon>
        <taxon>Shenzhenivirus</taxon>
        <taxon>Shenzhenivirus sszbm1</taxon>
    </lineage>
</organism>
<accession>A0AC61TSU7</accession>
<dbReference type="EMBL" id="OL473597">
    <property type="protein sequence ID" value="UNH61312.1"/>
    <property type="molecule type" value="Genomic_DNA"/>
</dbReference>
<gene>
    <name evidence="1" type="ORF">SSZBM1_195</name>
</gene>
<evidence type="ECO:0000313" key="2">
    <source>
        <dbReference type="Proteomes" id="UP000829362"/>
    </source>
</evidence>
<dbReference type="Proteomes" id="UP000829362">
    <property type="component" value="Segment"/>
</dbReference>
<evidence type="ECO:0000313" key="1">
    <source>
        <dbReference type="EMBL" id="UNH61312.1"/>
    </source>
</evidence>
<proteinExistence type="predicted"/>
<reference evidence="1" key="1">
    <citation type="submission" date="2021-11" db="EMBL/GenBank/DDBJ databases">
        <authorList>
            <person name="Rong C."/>
            <person name="Yang Y."/>
            <person name="Li S."/>
            <person name="Zhou K."/>
            <person name="Xu Y."/>
            <person name="Zhang R."/>
            <person name="Zhang Y."/>
        </authorList>
    </citation>
    <scope>NUCLEOTIDE SEQUENCE</scope>
</reference>
<name>A0AC61TSU7_9CAUD</name>
<protein>
    <submittedName>
        <fullName evidence="1">Uncharacterized protein</fullName>
    </submittedName>
</protein>
<keyword evidence="2" id="KW-1185">Reference proteome</keyword>
<sequence length="87" mass="9023">MADEVTLSVATNLSKATVVRVVNDTTATIVLTVDDAAVVAERGGADKYVALGIRDTSIAAGEVMYLEKDPLETIAGAGLKCTKVARQ</sequence>